<dbReference type="Gene3D" id="3.40.50.150">
    <property type="entry name" value="Vaccinia Virus protein VP39"/>
    <property type="match status" value="1"/>
</dbReference>
<dbReference type="Gene3D" id="3.90.550.10">
    <property type="entry name" value="Spore Coat Polysaccharide Biosynthesis Protein SpsA, Chain A"/>
    <property type="match status" value="1"/>
</dbReference>
<dbReference type="Pfam" id="PF00535">
    <property type="entry name" value="Glycos_transf_2"/>
    <property type="match status" value="1"/>
</dbReference>
<dbReference type="InterPro" id="IPR029044">
    <property type="entry name" value="Nucleotide-diphossugar_trans"/>
</dbReference>
<dbReference type="CDD" id="cd00761">
    <property type="entry name" value="Glyco_tranf_GTA_type"/>
    <property type="match status" value="1"/>
</dbReference>
<dbReference type="SUPFAM" id="SSF53335">
    <property type="entry name" value="S-adenosyl-L-methionine-dependent methyltransferases"/>
    <property type="match status" value="1"/>
</dbReference>
<feature type="domain" description="Glycosyltransferase 2-like" evidence="1">
    <location>
        <begin position="255"/>
        <end position="413"/>
    </location>
</feature>
<dbReference type="Pfam" id="PF13489">
    <property type="entry name" value="Methyltransf_23"/>
    <property type="match status" value="1"/>
</dbReference>
<dbReference type="EMBL" id="CAESGF010000018">
    <property type="protein sequence ID" value="CAB4364807.1"/>
    <property type="molecule type" value="Genomic_DNA"/>
</dbReference>
<dbReference type="PANTHER" id="PTHR22916:SF3">
    <property type="entry name" value="UDP-GLCNAC:BETAGAL BETA-1,3-N-ACETYLGLUCOSAMINYLTRANSFERASE-LIKE PROTEIN 1"/>
    <property type="match status" value="1"/>
</dbReference>
<dbReference type="EMBL" id="CAEZYF010000038">
    <property type="protein sequence ID" value="CAB4748691.1"/>
    <property type="molecule type" value="Genomic_DNA"/>
</dbReference>
<dbReference type="GO" id="GO:0016758">
    <property type="term" value="F:hexosyltransferase activity"/>
    <property type="evidence" value="ECO:0007669"/>
    <property type="project" value="UniProtKB-ARBA"/>
</dbReference>
<evidence type="ECO:0000313" key="2">
    <source>
        <dbReference type="EMBL" id="CAB4364807.1"/>
    </source>
</evidence>
<evidence type="ECO:0000259" key="1">
    <source>
        <dbReference type="Pfam" id="PF00535"/>
    </source>
</evidence>
<sequence>MKYEFAYEPQSPYGHLVDLLIEHVPVGVVIDLGCGHAAIAQPLIERGHRYVGVDMDPATIEALTARGIEAHRLDLADTAALADGIVALAAGRPVVAITALDVVEHLPRPVDALRAVHEAMVRLGAEWLGVSIPNVAHADLAGKLLVGRWDVTPTGLLDDTHVSLFTAARLGTDMAAAGFAPGPANDFHLEASDQHYPTDLATLSPTAPLARLLRVVRDGADADATTNQFVRLFRRTEQALSDAAPDADTAPFLTVVVHTGGTQPTLADTLTSLAAQTCPDFEVLLLVDAQSDDDEATAVAQLTSLPADFALRVRSERLHANHRVHALNRAIELARGRYVAILDDDQQVLANWVADFSGALADPGALLRSRALVQHGRENDAVTDATTAPRFDFVQHLRESETPLHCIALPMSVFRDLGLRFDPELQVYAEFDLILRAAQWCGVTDTEAVTAIQRPSAGTSPEHDAARAQLIAHLDSRPLLLPEGSATRLLELLTNSATGQVGTGQVDSVAAARERVLASPDMRAALSREGLATRTAVLLDELAVQRDRADRAEAEVAAFERSRVWRATKPLRMVLHADSVRRIGGKLQGRLRAR</sequence>
<dbReference type="SUPFAM" id="SSF53448">
    <property type="entry name" value="Nucleotide-diphospho-sugar transferases"/>
    <property type="match status" value="1"/>
</dbReference>
<organism evidence="3">
    <name type="scientific">freshwater metagenome</name>
    <dbReference type="NCBI Taxonomy" id="449393"/>
    <lineage>
        <taxon>unclassified sequences</taxon>
        <taxon>metagenomes</taxon>
        <taxon>ecological metagenomes</taxon>
    </lineage>
</organism>
<dbReference type="PANTHER" id="PTHR22916">
    <property type="entry name" value="GLYCOSYLTRANSFERASE"/>
    <property type="match status" value="1"/>
</dbReference>
<evidence type="ECO:0000313" key="3">
    <source>
        <dbReference type="EMBL" id="CAB4748691.1"/>
    </source>
</evidence>
<evidence type="ECO:0000313" key="5">
    <source>
        <dbReference type="EMBL" id="CAB4997880.1"/>
    </source>
</evidence>
<name>A0A6J6TMQ6_9ZZZZ</name>
<dbReference type="InterPro" id="IPR001173">
    <property type="entry name" value="Glyco_trans_2-like"/>
</dbReference>
<protein>
    <submittedName>
        <fullName evidence="3">Unannotated protein</fullName>
    </submittedName>
</protein>
<dbReference type="AlphaFoldDB" id="A0A6J6TMQ6"/>
<accession>A0A6J6TMQ6</accession>
<dbReference type="EMBL" id="CAFBMT010000034">
    <property type="protein sequence ID" value="CAB4957299.1"/>
    <property type="molecule type" value="Genomic_DNA"/>
</dbReference>
<dbReference type="EMBL" id="CAFBOL010000054">
    <property type="protein sequence ID" value="CAB4997880.1"/>
    <property type="molecule type" value="Genomic_DNA"/>
</dbReference>
<proteinExistence type="predicted"/>
<reference evidence="3" key="1">
    <citation type="submission" date="2020-05" db="EMBL/GenBank/DDBJ databases">
        <authorList>
            <person name="Chiriac C."/>
            <person name="Salcher M."/>
            <person name="Ghai R."/>
            <person name="Kavagutti S V."/>
        </authorList>
    </citation>
    <scope>NUCLEOTIDE SEQUENCE</scope>
</reference>
<gene>
    <name evidence="3" type="ORF">UFOPK2656_03401</name>
    <name evidence="4" type="ORF">UFOPK3651_03277</name>
    <name evidence="5" type="ORF">UFOPK3931_01930</name>
    <name evidence="2" type="ORF">UFOPK4189_02569</name>
</gene>
<evidence type="ECO:0000313" key="4">
    <source>
        <dbReference type="EMBL" id="CAB4957299.1"/>
    </source>
</evidence>
<dbReference type="InterPro" id="IPR029063">
    <property type="entry name" value="SAM-dependent_MTases_sf"/>
</dbReference>